<organism evidence="1 2">
    <name type="scientific">Paenibacillus residui</name>
    <dbReference type="NCBI Taxonomy" id="629724"/>
    <lineage>
        <taxon>Bacteria</taxon>
        <taxon>Bacillati</taxon>
        <taxon>Bacillota</taxon>
        <taxon>Bacilli</taxon>
        <taxon>Bacillales</taxon>
        <taxon>Paenibacillaceae</taxon>
        <taxon>Paenibacillus</taxon>
    </lineage>
</organism>
<proteinExistence type="predicted"/>
<gene>
    <name evidence="1" type="ORF">ACFQ03_20770</name>
</gene>
<sequence length="185" mass="20765">MKILKKYKTLWILSAVVLLAGAVYFSNIPLLAINSTGELSEYYSSIDELSQRADIIVQVEKTGGKSFKYEDVPFTLSQAKIQQSYKGSKPAGERIVILETGGIIHNIEYTFEGNKILRDKDRAVLFLKKYTGPVTNEDAYVILGVFQGKFKLDGKDGIIHSSDHLSKDLAKLRTKHELESLIRSH</sequence>
<dbReference type="Proteomes" id="UP001597120">
    <property type="component" value="Unassembled WGS sequence"/>
</dbReference>
<name>A0ABW3DGE3_9BACL</name>
<evidence type="ECO:0000313" key="1">
    <source>
        <dbReference type="EMBL" id="MFD0871577.1"/>
    </source>
</evidence>
<accession>A0ABW3DGE3</accession>
<keyword evidence="2" id="KW-1185">Reference proteome</keyword>
<dbReference type="EMBL" id="JBHTIU010000085">
    <property type="protein sequence ID" value="MFD0871577.1"/>
    <property type="molecule type" value="Genomic_DNA"/>
</dbReference>
<comment type="caution">
    <text evidence="1">The sequence shown here is derived from an EMBL/GenBank/DDBJ whole genome shotgun (WGS) entry which is preliminary data.</text>
</comment>
<reference evidence="2" key="1">
    <citation type="journal article" date="2019" name="Int. J. Syst. Evol. Microbiol.">
        <title>The Global Catalogue of Microorganisms (GCM) 10K type strain sequencing project: providing services to taxonomists for standard genome sequencing and annotation.</title>
        <authorList>
            <consortium name="The Broad Institute Genomics Platform"/>
            <consortium name="The Broad Institute Genome Sequencing Center for Infectious Disease"/>
            <person name="Wu L."/>
            <person name="Ma J."/>
        </authorList>
    </citation>
    <scope>NUCLEOTIDE SEQUENCE [LARGE SCALE GENOMIC DNA]</scope>
    <source>
        <strain evidence="2">CCUG 57263</strain>
    </source>
</reference>
<protein>
    <submittedName>
        <fullName evidence="1">Uncharacterized protein</fullName>
    </submittedName>
</protein>
<dbReference type="RefSeq" id="WP_379290705.1">
    <property type="nucleotide sequence ID" value="NZ_JBHTIU010000085.1"/>
</dbReference>
<evidence type="ECO:0000313" key="2">
    <source>
        <dbReference type="Proteomes" id="UP001597120"/>
    </source>
</evidence>